<feature type="signal peptide" evidence="1">
    <location>
        <begin position="1"/>
        <end position="22"/>
    </location>
</feature>
<dbReference type="AlphaFoldDB" id="Q8ITJ1"/>
<sequence length="132" mass="15100">MNWMHYCLIACFAFYYFNTVESSTINSVTVQVNKIENNENGRQFNLEFTNQVYERVCHVDFRIDLPDTVKLNKYSKMVPIPDTCGQYALPKSLDLLPGESFDAQLTLLGHDGKPNVTVLNTNNIPTSKQCKK</sequence>
<evidence type="ECO:0000313" key="2">
    <source>
        <dbReference type="EMBL" id="AAN32887.1"/>
    </source>
</evidence>
<reference evidence="3" key="2">
    <citation type="journal article" date="2004" name="Int. J. Parasitol.">
        <title>Molecular characterisation and developmental expression of a cellulose-binding protein gene in the soybean cyst nematode Heterodera glycines.</title>
        <authorList>
            <person name="Gao B."/>
            <person name="Allen R."/>
            <person name="Davis E.L."/>
            <person name="Baum T.J."/>
            <person name="Hussey R.S."/>
        </authorList>
    </citation>
    <scope>NUCLEOTIDE SEQUENCE</scope>
</reference>
<keyword evidence="1" id="KW-0732">Signal</keyword>
<protein>
    <submittedName>
        <fullName evidence="3">Cellulase binding protein</fullName>
    </submittedName>
    <submittedName>
        <fullName evidence="2">Cellulose binding protein</fullName>
    </submittedName>
</protein>
<reference evidence="2" key="1">
    <citation type="journal article" date="2003" name="Mol. Plant Microbe Interact.">
        <title>The parasitome of the phytonematode Heterodera glycines.</title>
        <authorList>
            <person name="Gao B."/>
            <person name="Allen R."/>
            <person name="Maier T."/>
            <person name="Davis E.L."/>
            <person name="Baum T.J."/>
            <person name="Hussey R.S."/>
        </authorList>
    </citation>
    <scope>NUCLEOTIDE SEQUENCE</scope>
</reference>
<name>Q8ITJ1_HETGL</name>
<evidence type="ECO:0000256" key="1">
    <source>
        <dbReference type="SAM" id="SignalP"/>
    </source>
</evidence>
<evidence type="ECO:0000313" key="3">
    <source>
        <dbReference type="EMBL" id="AAR01198.1"/>
    </source>
</evidence>
<feature type="chain" id="PRO_5007713688" evidence="1">
    <location>
        <begin position="23"/>
        <end position="132"/>
    </location>
</feature>
<dbReference type="EMBL" id="AY340946">
    <property type="protein sequence ID" value="AAR01198.1"/>
    <property type="molecule type" value="Genomic_DNA"/>
</dbReference>
<proteinExistence type="evidence at transcript level"/>
<accession>Q8ITJ1</accession>
<dbReference type="EMBL" id="AF469058">
    <property type="protein sequence ID" value="AAN32887.1"/>
    <property type="molecule type" value="mRNA"/>
</dbReference>
<organism evidence="2">
    <name type="scientific">Heterodera glycines</name>
    <name type="common">Soybean cyst nematode worm</name>
    <dbReference type="NCBI Taxonomy" id="51029"/>
    <lineage>
        <taxon>Eukaryota</taxon>
        <taxon>Metazoa</taxon>
        <taxon>Ecdysozoa</taxon>
        <taxon>Nematoda</taxon>
        <taxon>Chromadorea</taxon>
        <taxon>Rhabditida</taxon>
        <taxon>Tylenchina</taxon>
        <taxon>Tylenchomorpha</taxon>
        <taxon>Tylenchoidea</taxon>
        <taxon>Heteroderidae</taxon>
        <taxon>Heteroderinae</taxon>
        <taxon>Heterodera</taxon>
    </lineage>
</organism>